<dbReference type="CDD" id="cd03801">
    <property type="entry name" value="GT4_PimA-like"/>
    <property type="match status" value="1"/>
</dbReference>
<dbReference type="EMBL" id="JAFBFC010000006">
    <property type="protein sequence ID" value="MBM7704380.1"/>
    <property type="molecule type" value="Genomic_DNA"/>
</dbReference>
<dbReference type="PANTHER" id="PTHR12526:SF638">
    <property type="entry name" value="SPORE COAT PROTEIN SA"/>
    <property type="match status" value="1"/>
</dbReference>
<name>A0ABS2QY15_9BACI</name>
<dbReference type="InterPro" id="IPR028098">
    <property type="entry name" value="Glyco_trans_4-like_N"/>
</dbReference>
<evidence type="ECO:0000259" key="2">
    <source>
        <dbReference type="Pfam" id="PF13439"/>
    </source>
</evidence>
<reference evidence="3 4" key="1">
    <citation type="submission" date="2021-01" db="EMBL/GenBank/DDBJ databases">
        <title>Genomic Encyclopedia of Type Strains, Phase IV (KMG-IV): sequencing the most valuable type-strain genomes for metagenomic binning, comparative biology and taxonomic classification.</title>
        <authorList>
            <person name="Goeker M."/>
        </authorList>
    </citation>
    <scope>NUCLEOTIDE SEQUENCE [LARGE SCALE GENOMIC DNA]</scope>
    <source>
        <strain evidence="3 4">DSM 104297</strain>
    </source>
</reference>
<feature type="domain" description="Glycosyl transferase family 1" evidence="1">
    <location>
        <begin position="180"/>
        <end position="354"/>
    </location>
</feature>
<protein>
    <submittedName>
        <fullName evidence="3">Glycosyltransferase involved in cell wall biosynthesis</fullName>
    </submittedName>
</protein>
<comment type="caution">
    <text evidence="3">The sequence shown here is derived from an EMBL/GenBank/DDBJ whole genome shotgun (WGS) entry which is preliminary data.</text>
</comment>
<dbReference type="InterPro" id="IPR001296">
    <property type="entry name" value="Glyco_trans_1"/>
</dbReference>
<evidence type="ECO:0000259" key="1">
    <source>
        <dbReference type="Pfam" id="PF00534"/>
    </source>
</evidence>
<sequence>MKLAYICTEKLPAPGIKGGAIQMMIDGVSPFLSKKHDFTIFSITDPDLPDQETRDGVTYIRFPQEHYRFSVARELKRHNFDVIHVFNRPKHVLLYKASSPKSRFVLSLHNDMFSEQKISYKLGYDVIEQVDFITTVSHYIEQEIINRFPKAAAKTKVTYSGVDLASYPPVWTQKGQHIRNFYRKKYGVEDKKVLLFVGRLSKTKGPDLLIRALEKLIQKHDNLVLMIVGSKWFSNDGTNAYVHYLYQLASRVKDHVIFTKFIHPDEIPNMFLLGDIFVCSSQWNEPLARVHYESMAAGTPLITTNRGGNTEVVKDGYNGIVVDQYDLPSSFVKAIDRLITEPSLAEEMARNGREYVESMFQFYHVAERYNNVYEEAYTLKKITSY</sequence>
<evidence type="ECO:0000313" key="3">
    <source>
        <dbReference type="EMBL" id="MBM7704380.1"/>
    </source>
</evidence>
<organism evidence="3 4">
    <name type="scientific">Priestia iocasae</name>
    <dbReference type="NCBI Taxonomy" id="2291674"/>
    <lineage>
        <taxon>Bacteria</taxon>
        <taxon>Bacillati</taxon>
        <taxon>Bacillota</taxon>
        <taxon>Bacilli</taxon>
        <taxon>Bacillales</taxon>
        <taxon>Bacillaceae</taxon>
        <taxon>Priestia</taxon>
    </lineage>
</organism>
<accession>A0ABS2QY15</accession>
<gene>
    <name evidence="3" type="ORF">JOC83_003235</name>
</gene>
<proteinExistence type="predicted"/>
<dbReference type="RefSeq" id="WP_205188375.1">
    <property type="nucleotide sequence ID" value="NZ_JAFBFC010000006.1"/>
</dbReference>
<dbReference type="PANTHER" id="PTHR12526">
    <property type="entry name" value="GLYCOSYLTRANSFERASE"/>
    <property type="match status" value="1"/>
</dbReference>
<dbReference type="SUPFAM" id="SSF53756">
    <property type="entry name" value="UDP-Glycosyltransferase/glycogen phosphorylase"/>
    <property type="match status" value="1"/>
</dbReference>
<dbReference type="Pfam" id="PF13439">
    <property type="entry name" value="Glyco_transf_4"/>
    <property type="match status" value="1"/>
</dbReference>
<feature type="domain" description="Glycosyltransferase subfamily 4-like N-terminal" evidence="2">
    <location>
        <begin position="34"/>
        <end position="165"/>
    </location>
</feature>
<dbReference type="Gene3D" id="3.40.50.2000">
    <property type="entry name" value="Glycogen Phosphorylase B"/>
    <property type="match status" value="2"/>
</dbReference>
<dbReference type="Pfam" id="PF00534">
    <property type="entry name" value="Glycos_transf_1"/>
    <property type="match status" value="1"/>
</dbReference>
<dbReference type="Proteomes" id="UP000809829">
    <property type="component" value="Unassembled WGS sequence"/>
</dbReference>
<keyword evidence="4" id="KW-1185">Reference proteome</keyword>
<evidence type="ECO:0000313" key="4">
    <source>
        <dbReference type="Proteomes" id="UP000809829"/>
    </source>
</evidence>